<sequence length="191" mass="20255">MSQEDQDALAAQWEAELAQESDAAKASDGAAEPAAPSETPPAGADAQRQADEALAAQWAASMAQDEEAHPQQSFGGAGAGMGGHATDAHFKDMTEMARQPGDNKLKRELDFILDIPLDVSAELGRTRLLINELLQLGQGSVVELNKLAGEPLEVYVNGKLVARGEAVVINEKFGVRLTDIISPIERVKQLG</sequence>
<evidence type="ECO:0000256" key="7">
    <source>
        <dbReference type="ARBA" id="ARBA00023136"/>
    </source>
</evidence>
<evidence type="ECO:0000313" key="10">
    <source>
        <dbReference type="EMBL" id="MBB5144250.1"/>
    </source>
</evidence>
<accession>A0A7W8C262</accession>
<dbReference type="SUPFAM" id="SSF101801">
    <property type="entry name" value="Surface presentation of antigens (SPOA)"/>
    <property type="match status" value="1"/>
</dbReference>
<dbReference type="AlphaFoldDB" id="A0A7W8C262"/>
<evidence type="ECO:0000256" key="4">
    <source>
        <dbReference type="ARBA" id="ARBA00022475"/>
    </source>
</evidence>
<dbReference type="InterPro" id="IPR001543">
    <property type="entry name" value="FliN-like_C"/>
</dbReference>
<keyword evidence="10" id="KW-0966">Cell projection</keyword>
<dbReference type="GO" id="GO:0005886">
    <property type="term" value="C:plasma membrane"/>
    <property type="evidence" value="ECO:0007669"/>
    <property type="project" value="UniProtKB-SubCell"/>
</dbReference>
<evidence type="ECO:0000256" key="6">
    <source>
        <dbReference type="ARBA" id="ARBA00022779"/>
    </source>
</evidence>
<dbReference type="PANTHER" id="PTHR43484">
    <property type="match status" value="1"/>
</dbReference>
<evidence type="ECO:0000256" key="1">
    <source>
        <dbReference type="ARBA" id="ARBA00004413"/>
    </source>
</evidence>
<dbReference type="NCBIfam" id="TIGR02480">
    <property type="entry name" value="fliN"/>
    <property type="match status" value="1"/>
</dbReference>
<proteinExistence type="inferred from homology"/>
<evidence type="ECO:0000256" key="8">
    <source>
        <dbReference type="SAM" id="MobiDB-lite"/>
    </source>
</evidence>
<dbReference type="EMBL" id="JACHGO010000007">
    <property type="protein sequence ID" value="MBB5144250.1"/>
    <property type="molecule type" value="Genomic_DNA"/>
</dbReference>
<keyword evidence="5" id="KW-0145">Chemotaxis</keyword>
<feature type="compositionally biased region" description="Low complexity" evidence="8">
    <location>
        <begin position="29"/>
        <end position="44"/>
    </location>
</feature>
<feature type="domain" description="Flagellar motor switch protein FliN-like C-terminal" evidence="9">
    <location>
        <begin position="112"/>
        <end position="181"/>
    </location>
</feature>
<comment type="similarity">
    <text evidence="2">Belongs to the FliN/MopA/SpaO family.</text>
</comment>
<dbReference type="GO" id="GO:0003774">
    <property type="term" value="F:cytoskeletal motor activity"/>
    <property type="evidence" value="ECO:0007669"/>
    <property type="project" value="InterPro"/>
</dbReference>
<dbReference type="InterPro" id="IPR036429">
    <property type="entry name" value="SpoA-like_sf"/>
</dbReference>
<organism evidence="10 11">
    <name type="scientific">Desulfovibrio intestinalis</name>
    <dbReference type="NCBI Taxonomy" id="58621"/>
    <lineage>
        <taxon>Bacteria</taxon>
        <taxon>Pseudomonadati</taxon>
        <taxon>Thermodesulfobacteriota</taxon>
        <taxon>Desulfovibrionia</taxon>
        <taxon>Desulfovibrionales</taxon>
        <taxon>Desulfovibrionaceae</taxon>
        <taxon>Desulfovibrio</taxon>
    </lineage>
</organism>
<evidence type="ECO:0000256" key="5">
    <source>
        <dbReference type="ARBA" id="ARBA00022500"/>
    </source>
</evidence>
<dbReference type="RefSeq" id="WP_183720854.1">
    <property type="nucleotide sequence ID" value="NZ_JACHGO010000007.1"/>
</dbReference>
<dbReference type="Proteomes" id="UP000539075">
    <property type="component" value="Unassembled WGS sequence"/>
</dbReference>
<feature type="compositionally biased region" description="Low complexity" evidence="8">
    <location>
        <begin position="8"/>
        <end position="20"/>
    </location>
</feature>
<protein>
    <recommendedName>
        <fullName evidence="3">Flagellar motor switch protein FliN</fullName>
    </recommendedName>
</protein>
<feature type="compositionally biased region" description="Low complexity" evidence="8">
    <location>
        <begin position="52"/>
        <end position="63"/>
    </location>
</feature>
<keyword evidence="10" id="KW-0282">Flagellum</keyword>
<dbReference type="InterPro" id="IPR001172">
    <property type="entry name" value="FliN_T3SS_HrcQb"/>
</dbReference>
<evidence type="ECO:0000256" key="2">
    <source>
        <dbReference type="ARBA" id="ARBA00009226"/>
    </source>
</evidence>
<keyword evidence="11" id="KW-1185">Reference proteome</keyword>
<comment type="caution">
    <text evidence="10">The sequence shown here is derived from an EMBL/GenBank/DDBJ whole genome shotgun (WGS) entry which is preliminary data.</text>
</comment>
<name>A0A7W8C262_9BACT</name>
<reference evidence="10 11" key="1">
    <citation type="submission" date="2020-08" db="EMBL/GenBank/DDBJ databases">
        <title>Genomic Encyclopedia of Type Strains, Phase IV (KMG-IV): sequencing the most valuable type-strain genomes for metagenomic binning, comparative biology and taxonomic classification.</title>
        <authorList>
            <person name="Goeker M."/>
        </authorList>
    </citation>
    <scope>NUCLEOTIDE SEQUENCE [LARGE SCALE GENOMIC DNA]</scope>
    <source>
        <strain evidence="10 11">DSM 11275</strain>
    </source>
</reference>
<dbReference type="Pfam" id="PF01052">
    <property type="entry name" value="FliMN_C"/>
    <property type="match status" value="1"/>
</dbReference>
<keyword evidence="4" id="KW-1003">Cell membrane</keyword>
<evidence type="ECO:0000259" key="9">
    <source>
        <dbReference type="Pfam" id="PF01052"/>
    </source>
</evidence>
<dbReference type="InterPro" id="IPR051469">
    <property type="entry name" value="FliN/MopA/SpaO"/>
</dbReference>
<dbReference type="PANTHER" id="PTHR43484:SF1">
    <property type="entry name" value="FLAGELLAR MOTOR SWITCH PROTEIN FLIN"/>
    <property type="match status" value="1"/>
</dbReference>
<dbReference type="Gene3D" id="2.30.330.10">
    <property type="entry name" value="SpoA-like"/>
    <property type="match status" value="1"/>
</dbReference>
<keyword evidence="7" id="KW-0472">Membrane</keyword>
<feature type="region of interest" description="Disordered" evidence="8">
    <location>
        <begin position="1"/>
        <end position="86"/>
    </location>
</feature>
<evidence type="ECO:0000256" key="3">
    <source>
        <dbReference type="ARBA" id="ARBA00021897"/>
    </source>
</evidence>
<keyword evidence="10" id="KW-0969">Cilium</keyword>
<comment type="subcellular location">
    <subcellularLocation>
        <location evidence="1">Cell membrane</location>
        <topology evidence="1">Peripheral membrane protein</topology>
        <orientation evidence="1">Cytoplasmic side</orientation>
    </subcellularLocation>
</comment>
<dbReference type="GO" id="GO:0006935">
    <property type="term" value="P:chemotaxis"/>
    <property type="evidence" value="ECO:0007669"/>
    <property type="project" value="UniProtKB-KW"/>
</dbReference>
<dbReference type="PRINTS" id="PR00956">
    <property type="entry name" value="FLGMOTORFLIN"/>
</dbReference>
<dbReference type="GO" id="GO:0071973">
    <property type="term" value="P:bacterial-type flagellum-dependent cell motility"/>
    <property type="evidence" value="ECO:0007669"/>
    <property type="project" value="InterPro"/>
</dbReference>
<dbReference type="GO" id="GO:0009425">
    <property type="term" value="C:bacterial-type flagellum basal body"/>
    <property type="evidence" value="ECO:0007669"/>
    <property type="project" value="InterPro"/>
</dbReference>
<evidence type="ECO:0000313" key="11">
    <source>
        <dbReference type="Proteomes" id="UP000539075"/>
    </source>
</evidence>
<dbReference type="InterPro" id="IPR012826">
    <property type="entry name" value="FliN"/>
</dbReference>
<keyword evidence="6" id="KW-0283">Flagellar rotation</keyword>
<gene>
    <name evidence="10" type="ORF">HNQ38_002361</name>
</gene>